<comment type="caution">
    <text evidence="2">The sequence shown here is derived from an EMBL/GenBank/DDBJ whole genome shotgun (WGS) entry which is preliminary data.</text>
</comment>
<feature type="compositionally biased region" description="Polar residues" evidence="1">
    <location>
        <begin position="1"/>
        <end position="17"/>
    </location>
</feature>
<keyword evidence="3" id="KW-1185">Reference proteome</keyword>
<name>A0AA41W2P5_PAPNU</name>
<dbReference type="AlphaFoldDB" id="A0AA41W2P5"/>
<dbReference type="EMBL" id="JAJJMA010344494">
    <property type="protein sequence ID" value="MCL7051963.1"/>
    <property type="molecule type" value="Genomic_DNA"/>
</dbReference>
<evidence type="ECO:0000313" key="2">
    <source>
        <dbReference type="EMBL" id="MCL7051963.1"/>
    </source>
</evidence>
<dbReference type="PANTHER" id="PTHR38932:SF1">
    <property type="entry name" value="DUF4005 DOMAIN-CONTAINING PROTEIN"/>
    <property type="match status" value="1"/>
</dbReference>
<feature type="compositionally biased region" description="Basic and acidic residues" evidence="1">
    <location>
        <begin position="20"/>
        <end position="31"/>
    </location>
</feature>
<proteinExistence type="predicted"/>
<gene>
    <name evidence="2" type="ORF">MKW94_025139</name>
</gene>
<accession>A0AA41W2P5</accession>
<protein>
    <submittedName>
        <fullName evidence="2">Uncharacterized protein</fullName>
    </submittedName>
</protein>
<organism evidence="2 3">
    <name type="scientific">Papaver nudicaule</name>
    <name type="common">Iceland poppy</name>
    <dbReference type="NCBI Taxonomy" id="74823"/>
    <lineage>
        <taxon>Eukaryota</taxon>
        <taxon>Viridiplantae</taxon>
        <taxon>Streptophyta</taxon>
        <taxon>Embryophyta</taxon>
        <taxon>Tracheophyta</taxon>
        <taxon>Spermatophyta</taxon>
        <taxon>Magnoliopsida</taxon>
        <taxon>Ranunculales</taxon>
        <taxon>Papaveraceae</taxon>
        <taxon>Papaveroideae</taxon>
        <taxon>Papaver</taxon>
    </lineage>
</organism>
<reference evidence="2" key="1">
    <citation type="submission" date="2022-03" db="EMBL/GenBank/DDBJ databases">
        <title>A functionally conserved STORR gene fusion in Papaver species that diverged 16.8 million years ago.</title>
        <authorList>
            <person name="Catania T."/>
        </authorList>
    </citation>
    <scope>NUCLEOTIDE SEQUENCE</scope>
    <source>
        <strain evidence="2">S-191538</strain>
    </source>
</reference>
<dbReference type="Proteomes" id="UP001177140">
    <property type="component" value="Unassembled WGS sequence"/>
</dbReference>
<feature type="region of interest" description="Disordered" evidence="1">
    <location>
        <begin position="1"/>
        <end position="39"/>
    </location>
</feature>
<dbReference type="PANTHER" id="PTHR38932">
    <property type="entry name" value="BNAC03G64660D PROTEIN"/>
    <property type="match status" value="1"/>
</dbReference>
<evidence type="ECO:0000256" key="1">
    <source>
        <dbReference type="SAM" id="MobiDB-lite"/>
    </source>
</evidence>
<sequence length="89" mass="9824">MSYSPILATPSTSSSKAGAQKHEKQIDEDTKSNSGATSVLRPRAVLSSPGNFFHTFVFFASDTKEKVPLVSRKLETSYLPLTWYQLSEP</sequence>
<evidence type="ECO:0000313" key="3">
    <source>
        <dbReference type="Proteomes" id="UP001177140"/>
    </source>
</evidence>